<feature type="region of interest" description="Disordered" evidence="1">
    <location>
        <begin position="1"/>
        <end position="20"/>
    </location>
</feature>
<gene>
    <name evidence="2" type="ORF">AVDCRST_MAG84-6619</name>
</gene>
<name>A0A6J4PBL2_9CYAN</name>
<proteinExistence type="predicted"/>
<protein>
    <submittedName>
        <fullName evidence="2">Uncharacterized protein</fullName>
    </submittedName>
</protein>
<reference evidence="2" key="1">
    <citation type="submission" date="2020-02" db="EMBL/GenBank/DDBJ databases">
        <authorList>
            <person name="Meier V. D."/>
        </authorList>
    </citation>
    <scope>NUCLEOTIDE SEQUENCE</scope>
    <source>
        <strain evidence="2">AVDCRST_MAG84</strain>
    </source>
</reference>
<accession>A0A6J4PBL2</accession>
<evidence type="ECO:0000256" key="1">
    <source>
        <dbReference type="SAM" id="MobiDB-lite"/>
    </source>
</evidence>
<dbReference type="EMBL" id="CADCTZ010001668">
    <property type="protein sequence ID" value="CAA9411214.1"/>
    <property type="molecule type" value="Genomic_DNA"/>
</dbReference>
<dbReference type="AlphaFoldDB" id="A0A6J4PBL2"/>
<organism evidence="2">
    <name type="scientific">uncultured Microcoleus sp</name>
    <dbReference type="NCBI Taxonomy" id="259945"/>
    <lineage>
        <taxon>Bacteria</taxon>
        <taxon>Bacillati</taxon>
        <taxon>Cyanobacteriota</taxon>
        <taxon>Cyanophyceae</taxon>
        <taxon>Oscillatoriophycideae</taxon>
        <taxon>Oscillatoriales</taxon>
        <taxon>Microcoleaceae</taxon>
        <taxon>Microcoleus</taxon>
        <taxon>environmental samples</taxon>
    </lineage>
</organism>
<evidence type="ECO:0000313" key="2">
    <source>
        <dbReference type="EMBL" id="CAA9411214.1"/>
    </source>
</evidence>
<sequence length="41" mass="4785">MEHLKHHLALEAAKNSPEMPENITQLQQQAAKWFDGHLTKY</sequence>